<evidence type="ECO:0000313" key="2">
    <source>
        <dbReference type="Proteomes" id="UP000325313"/>
    </source>
</evidence>
<sequence length="73" mass="7967">MDMHIVAFGRGFPSPERLSQIQYNTENPLRRAGGFAGVVVVQPEAISRFVIPDQNLALCDARTEPVDTIEPGA</sequence>
<proteinExistence type="predicted"/>
<reference evidence="1 2" key="1">
    <citation type="submission" date="2019-05" db="EMBL/GenBank/DDBJ databases">
        <title>Emergence of the Ug99 lineage of the wheat stem rust pathogen through somatic hybridization.</title>
        <authorList>
            <person name="Li F."/>
            <person name="Upadhyaya N.M."/>
            <person name="Sperschneider J."/>
            <person name="Matny O."/>
            <person name="Nguyen-Phuc H."/>
            <person name="Mago R."/>
            <person name="Raley C."/>
            <person name="Miller M.E."/>
            <person name="Silverstein K.A.T."/>
            <person name="Henningsen E."/>
            <person name="Hirsch C.D."/>
            <person name="Visser B."/>
            <person name="Pretorius Z.A."/>
            <person name="Steffenson B.J."/>
            <person name="Schwessinger B."/>
            <person name="Dodds P.N."/>
            <person name="Figueroa M."/>
        </authorList>
    </citation>
    <scope>NUCLEOTIDE SEQUENCE [LARGE SCALE GENOMIC DNA]</scope>
    <source>
        <strain evidence="1 2">Ug99</strain>
    </source>
</reference>
<keyword evidence="1" id="KW-0808">Transferase</keyword>
<dbReference type="AlphaFoldDB" id="A0A5B0Q8U9"/>
<organism evidence="1 2">
    <name type="scientific">Puccinia graminis f. sp. tritici</name>
    <dbReference type="NCBI Taxonomy" id="56615"/>
    <lineage>
        <taxon>Eukaryota</taxon>
        <taxon>Fungi</taxon>
        <taxon>Dikarya</taxon>
        <taxon>Basidiomycota</taxon>
        <taxon>Pucciniomycotina</taxon>
        <taxon>Pucciniomycetes</taxon>
        <taxon>Pucciniales</taxon>
        <taxon>Pucciniaceae</taxon>
        <taxon>Puccinia</taxon>
    </lineage>
</organism>
<evidence type="ECO:0000313" key="1">
    <source>
        <dbReference type="EMBL" id="KAA1109433.1"/>
    </source>
</evidence>
<comment type="caution">
    <text evidence="1">The sequence shown here is derived from an EMBL/GenBank/DDBJ whole genome shotgun (WGS) entry which is preliminary data.</text>
</comment>
<keyword evidence="1" id="KW-0012">Acyltransferase</keyword>
<name>A0A5B0Q8U9_PUCGR</name>
<dbReference type="EMBL" id="VDEP01000305">
    <property type="protein sequence ID" value="KAA1109433.1"/>
    <property type="molecule type" value="Genomic_DNA"/>
</dbReference>
<dbReference type="Proteomes" id="UP000325313">
    <property type="component" value="Unassembled WGS sequence"/>
</dbReference>
<protein>
    <submittedName>
        <fullName evidence="1">Sphingosine N-acyltransferase lac1</fullName>
    </submittedName>
</protein>
<gene>
    <name evidence="1" type="primary">LAC1_9</name>
    <name evidence="1" type="ORF">PGTUg99_033215</name>
</gene>
<accession>A0A5B0Q8U9</accession>
<dbReference type="GO" id="GO:0016746">
    <property type="term" value="F:acyltransferase activity"/>
    <property type="evidence" value="ECO:0007669"/>
    <property type="project" value="UniProtKB-KW"/>
</dbReference>